<evidence type="ECO:0000256" key="10">
    <source>
        <dbReference type="PIRSR" id="PIRSR611284-1"/>
    </source>
</evidence>
<evidence type="ECO:0000259" key="13">
    <source>
        <dbReference type="SMART" id="SM00822"/>
    </source>
</evidence>
<evidence type="ECO:0000256" key="5">
    <source>
        <dbReference type="ARBA" id="ARBA00022832"/>
    </source>
</evidence>
<evidence type="ECO:0000313" key="15">
    <source>
        <dbReference type="Proteomes" id="UP000266091"/>
    </source>
</evidence>
<keyword evidence="8 12" id="KW-0443">Lipid metabolism</keyword>
<evidence type="ECO:0000256" key="8">
    <source>
        <dbReference type="ARBA" id="ARBA00023098"/>
    </source>
</evidence>
<dbReference type="EC" id="1.1.1.100" evidence="3 12"/>
<dbReference type="PRINTS" id="PR00081">
    <property type="entry name" value="GDHRDH"/>
</dbReference>
<dbReference type="SMART" id="SM00822">
    <property type="entry name" value="PKS_KR"/>
    <property type="match status" value="1"/>
</dbReference>
<dbReference type="PROSITE" id="PS00061">
    <property type="entry name" value="ADH_SHORT"/>
    <property type="match status" value="1"/>
</dbReference>
<dbReference type="GO" id="GO:0030497">
    <property type="term" value="P:fatty acid elongation"/>
    <property type="evidence" value="ECO:0007669"/>
    <property type="project" value="UniProtKB-ARBA"/>
</dbReference>
<evidence type="ECO:0000256" key="2">
    <source>
        <dbReference type="ARBA" id="ARBA00006484"/>
    </source>
</evidence>
<dbReference type="InterPro" id="IPR011284">
    <property type="entry name" value="3oxo_ACP_reduc"/>
</dbReference>
<evidence type="ECO:0000256" key="3">
    <source>
        <dbReference type="ARBA" id="ARBA00012948"/>
    </source>
</evidence>
<comment type="catalytic activity">
    <reaction evidence="12">
        <text>a (3R)-hydroxyacyl-[ACP] + NADP(+) = a 3-oxoacyl-[ACP] + NADPH + H(+)</text>
        <dbReference type="Rhea" id="RHEA:17397"/>
        <dbReference type="Rhea" id="RHEA-COMP:9916"/>
        <dbReference type="Rhea" id="RHEA-COMP:9945"/>
        <dbReference type="ChEBI" id="CHEBI:15378"/>
        <dbReference type="ChEBI" id="CHEBI:57783"/>
        <dbReference type="ChEBI" id="CHEBI:58349"/>
        <dbReference type="ChEBI" id="CHEBI:78776"/>
        <dbReference type="ChEBI" id="CHEBI:78827"/>
        <dbReference type="EC" id="1.1.1.100"/>
    </reaction>
</comment>
<comment type="function">
    <text evidence="12">Catalyzes the NADPH-dependent reduction of beta-ketoacyl-ACP substrates to beta-hydroxyacyl-ACP products, the first reductive step in the elongation cycle of fatty acid biosynthesis.</text>
</comment>
<keyword evidence="7 12" id="KW-0560">Oxidoreductase</keyword>
<keyword evidence="6 11" id="KW-0521">NADP</keyword>
<dbReference type="NCBIfam" id="NF005559">
    <property type="entry name" value="PRK07231.1"/>
    <property type="match status" value="1"/>
</dbReference>
<name>A0A388S9G2_9BURK</name>
<dbReference type="Pfam" id="PF13561">
    <property type="entry name" value="adh_short_C2"/>
    <property type="match status" value="1"/>
</dbReference>
<keyword evidence="5 12" id="KW-0276">Fatty acid metabolism</keyword>
<dbReference type="NCBIfam" id="NF004197">
    <property type="entry name" value="PRK05653.1-1"/>
    <property type="match status" value="1"/>
</dbReference>
<dbReference type="CDD" id="cd05333">
    <property type="entry name" value="BKR_SDR_c"/>
    <property type="match status" value="1"/>
</dbReference>
<proteinExistence type="inferred from homology"/>
<feature type="domain" description="Ketoreductase" evidence="13">
    <location>
        <begin position="14"/>
        <end position="196"/>
    </location>
</feature>
<dbReference type="FunFam" id="3.40.50.720:FF:000037">
    <property type="entry name" value="3-oxoacyl-[acyl-carrier-protein] reductase FabG"/>
    <property type="match status" value="1"/>
</dbReference>
<evidence type="ECO:0000256" key="9">
    <source>
        <dbReference type="ARBA" id="ARBA00023160"/>
    </source>
</evidence>
<dbReference type="NCBIfam" id="TIGR01830">
    <property type="entry name" value="3oxo_ACP_reduc"/>
    <property type="match status" value="1"/>
</dbReference>
<evidence type="ECO:0000313" key="14">
    <source>
        <dbReference type="EMBL" id="GBO92895.1"/>
    </source>
</evidence>
<feature type="binding site" evidence="11">
    <location>
        <position position="45"/>
    </location>
    <ligand>
        <name>NADP(+)</name>
        <dbReference type="ChEBI" id="CHEBI:58349"/>
    </ligand>
</feature>
<evidence type="ECO:0000256" key="11">
    <source>
        <dbReference type="PIRSR" id="PIRSR611284-2"/>
    </source>
</evidence>
<dbReference type="UniPathway" id="UPA00094"/>
<dbReference type="SUPFAM" id="SSF51735">
    <property type="entry name" value="NAD(P)-binding Rossmann-fold domains"/>
    <property type="match status" value="1"/>
</dbReference>
<organism evidence="14 15">
    <name type="scientific">Mesosutterella multiformis</name>
    <dbReference type="NCBI Taxonomy" id="2259133"/>
    <lineage>
        <taxon>Bacteria</taxon>
        <taxon>Pseudomonadati</taxon>
        <taxon>Pseudomonadota</taxon>
        <taxon>Betaproteobacteria</taxon>
        <taxon>Burkholderiales</taxon>
        <taxon>Sutterellaceae</taxon>
        <taxon>Mesosutterella</taxon>
    </lineage>
</organism>
<evidence type="ECO:0000256" key="6">
    <source>
        <dbReference type="ARBA" id="ARBA00022857"/>
    </source>
</evidence>
<accession>A0A388S9G2</accession>
<keyword evidence="4 12" id="KW-0444">Lipid biosynthesis</keyword>
<evidence type="ECO:0000256" key="1">
    <source>
        <dbReference type="ARBA" id="ARBA00005194"/>
    </source>
</evidence>
<dbReference type="InterPro" id="IPR020904">
    <property type="entry name" value="Sc_DH/Rdtase_CS"/>
</dbReference>
<feature type="binding site" evidence="11">
    <location>
        <begin position="161"/>
        <end position="165"/>
    </location>
    <ligand>
        <name>NADP(+)</name>
        <dbReference type="ChEBI" id="CHEBI:58349"/>
    </ligand>
</feature>
<dbReference type="RefSeq" id="WP_116269393.1">
    <property type="nucleotide sequence ID" value="NZ_BGZJ01000001.1"/>
</dbReference>
<feature type="binding site" evidence="11">
    <location>
        <begin position="69"/>
        <end position="70"/>
    </location>
    <ligand>
        <name>NADP(+)</name>
        <dbReference type="ChEBI" id="CHEBI:58349"/>
    </ligand>
</feature>
<dbReference type="PANTHER" id="PTHR42879:SF2">
    <property type="entry name" value="3-OXOACYL-[ACYL-CARRIER-PROTEIN] REDUCTASE FABG"/>
    <property type="match status" value="1"/>
</dbReference>
<gene>
    <name evidence="14" type="primary">fabG_1</name>
    <name evidence="14" type="ORF">MESMUL_02490</name>
</gene>
<dbReference type="PANTHER" id="PTHR42879">
    <property type="entry name" value="3-OXOACYL-(ACYL-CARRIER-PROTEIN) REDUCTASE"/>
    <property type="match status" value="1"/>
</dbReference>
<dbReference type="NCBIfam" id="NF009466">
    <property type="entry name" value="PRK12826.1-2"/>
    <property type="match status" value="1"/>
</dbReference>
<evidence type="ECO:0000256" key="7">
    <source>
        <dbReference type="ARBA" id="ARBA00023002"/>
    </source>
</evidence>
<dbReference type="PRINTS" id="PR00080">
    <property type="entry name" value="SDRFAMILY"/>
</dbReference>
<dbReference type="InterPro" id="IPR050259">
    <property type="entry name" value="SDR"/>
</dbReference>
<keyword evidence="15" id="KW-1185">Reference proteome</keyword>
<dbReference type="InterPro" id="IPR057326">
    <property type="entry name" value="KR_dom"/>
</dbReference>
<dbReference type="InterPro" id="IPR036291">
    <property type="entry name" value="NAD(P)-bd_dom_sf"/>
</dbReference>
<dbReference type="InterPro" id="IPR002347">
    <property type="entry name" value="SDR_fam"/>
</dbReference>
<comment type="similarity">
    <text evidence="2 12">Belongs to the short-chain dehydrogenases/reductases (SDR) family.</text>
</comment>
<feature type="binding site" evidence="11">
    <location>
        <position position="194"/>
    </location>
    <ligand>
        <name>NADP(+)</name>
        <dbReference type="ChEBI" id="CHEBI:58349"/>
    </ligand>
</feature>
<comment type="caution">
    <text evidence="14">The sequence shown here is derived from an EMBL/GenBank/DDBJ whole genome shotgun (WGS) entry which is preliminary data.</text>
</comment>
<dbReference type="AlphaFoldDB" id="A0A388S9G2"/>
<dbReference type="GO" id="GO:0004316">
    <property type="term" value="F:3-oxoacyl-[acyl-carrier-protein] reductase (NADPH) activity"/>
    <property type="evidence" value="ECO:0007669"/>
    <property type="project" value="UniProtKB-UniRule"/>
</dbReference>
<dbReference type="GO" id="GO:0051287">
    <property type="term" value="F:NAD binding"/>
    <property type="evidence" value="ECO:0007669"/>
    <property type="project" value="UniProtKB-UniRule"/>
</dbReference>
<dbReference type="Proteomes" id="UP000266091">
    <property type="component" value="Unassembled WGS sequence"/>
</dbReference>
<reference evidence="14 15" key="1">
    <citation type="journal article" date="2018" name="Int. J. Syst. Evol. Microbiol.">
        <title>Mesosutterella multiformis gen. nov., sp. nov., a member of the family Sutterellaceae and Sutterella megalosphaeroides sp. nov., isolated from human faeces.</title>
        <authorList>
            <person name="Sakamoto M."/>
            <person name="Ikeyama N."/>
            <person name="Kunihiro T."/>
            <person name="Iino T."/>
            <person name="Yuki M."/>
            <person name="Ohkuma M."/>
        </authorList>
    </citation>
    <scope>NUCLEOTIDE SEQUENCE [LARGE SCALE GENOMIC DNA]</scope>
    <source>
        <strain evidence="14 15">4NBBH2</strain>
    </source>
</reference>
<protein>
    <recommendedName>
        <fullName evidence="3 12">3-oxoacyl-[acyl-carrier-protein] reductase</fullName>
        <ecNumber evidence="3 12">1.1.1.100</ecNumber>
    </recommendedName>
</protein>
<evidence type="ECO:0000256" key="4">
    <source>
        <dbReference type="ARBA" id="ARBA00022516"/>
    </source>
</evidence>
<keyword evidence="9 12" id="KW-0275">Fatty acid biosynthesis</keyword>
<dbReference type="OrthoDB" id="9804774at2"/>
<dbReference type="Gene3D" id="3.40.50.720">
    <property type="entry name" value="NAD(P)-binding Rossmann-like Domain"/>
    <property type="match status" value="1"/>
</dbReference>
<feature type="active site" description="Proton acceptor" evidence="10">
    <location>
        <position position="161"/>
    </location>
</feature>
<dbReference type="EMBL" id="BGZJ01000001">
    <property type="protein sequence ID" value="GBO92895.1"/>
    <property type="molecule type" value="Genomic_DNA"/>
</dbReference>
<sequence>MENQVFASNALEGRIALVTGASRGIGDAIAQSFARMGAFVIGTATSESGAAGITERLAAAGKGRGVVLNVTNYAEAEELVSSIVKEFGKLDILVNNAGITRDGLLMRMKDADWDDVIATDLTSVFHLCRAACRPMLKARYGRIINLSSVVASSGNGGQTNYSAAKAGLIGFTRSIARELGSRGVTANCITPGFIDTDMTKNLPEEHRAAMTAQIPLGRLGQTDDVANAACFLASPAAAYVTGAVLPVNGGMYMG</sequence>
<comment type="subunit">
    <text evidence="12">Homotetramer.</text>
</comment>
<comment type="pathway">
    <text evidence="1 12">Lipid metabolism; fatty acid biosynthesis.</text>
</comment>
<feature type="binding site" evidence="11">
    <location>
        <begin position="20"/>
        <end position="23"/>
    </location>
    <ligand>
        <name>NADP(+)</name>
        <dbReference type="ChEBI" id="CHEBI:58349"/>
    </ligand>
</feature>
<evidence type="ECO:0000256" key="12">
    <source>
        <dbReference type="RuleBase" id="RU366074"/>
    </source>
</evidence>
<feature type="binding site" evidence="11">
    <location>
        <position position="96"/>
    </location>
    <ligand>
        <name>NADP(+)</name>
        <dbReference type="ChEBI" id="CHEBI:58349"/>
    </ligand>
</feature>